<dbReference type="InterPro" id="IPR005064">
    <property type="entry name" value="BUG"/>
</dbReference>
<dbReference type="SUPFAM" id="SSF53850">
    <property type="entry name" value="Periplasmic binding protein-like II"/>
    <property type="match status" value="1"/>
</dbReference>
<protein>
    <submittedName>
        <fullName evidence="3">Bug family tripartite tricarboxylate transporter substrate binding protein</fullName>
    </submittedName>
</protein>
<dbReference type="CDD" id="cd13579">
    <property type="entry name" value="PBP2_Bug_NagM"/>
    <property type="match status" value="1"/>
</dbReference>
<keyword evidence="2" id="KW-0732">Signal</keyword>
<keyword evidence="4" id="KW-1185">Reference proteome</keyword>
<dbReference type="RefSeq" id="WP_147912063.1">
    <property type="nucleotide sequence ID" value="NZ_JBHUEJ010000015.1"/>
</dbReference>
<gene>
    <name evidence="3" type="ORF">ACFSF0_06820</name>
</gene>
<dbReference type="Gene3D" id="3.40.190.150">
    <property type="entry name" value="Bordetella uptake gene, domain 1"/>
    <property type="match status" value="1"/>
</dbReference>
<organism evidence="3 4">
    <name type="scientific">Ottowia flava</name>
    <dbReference type="NCBI Taxonomy" id="2675430"/>
    <lineage>
        <taxon>Bacteria</taxon>
        <taxon>Pseudomonadati</taxon>
        <taxon>Pseudomonadota</taxon>
        <taxon>Betaproteobacteria</taxon>
        <taxon>Burkholderiales</taxon>
        <taxon>Comamonadaceae</taxon>
        <taxon>Ottowia</taxon>
    </lineage>
</organism>
<sequence length="331" mass="34803">MDRIPRRGWLGAAALCALALTPWTAVQAQTAAVDNAKIVVGFPAGSTPDVLARRVAERLAPLYAKSVIVENRTGAGGQLAVAALKGAAADGKTILLTPMSMLGIYPHTYKNLPYNISTDIVPVSMGVTFDAALAVGAGVPAEVKTVPQFLAWAKANPGKANVGSPATGSTLHFLSAELSRASGVPLTHVGYRGTTAAMPELIAGQLPAMISPVGEFLRYLPEGKVRILGTSGLTRNEFTPTVPTFAEQGYKDVLLTEWYGFYLPAKAPPATVKALNTALRQVLVQPELKETLTMFGMVAAPSSPDELNAALQQASTRWAPIIQRIGFSADN</sequence>
<evidence type="ECO:0000256" key="2">
    <source>
        <dbReference type="SAM" id="SignalP"/>
    </source>
</evidence>
<evidence type="ECO:0000313" key="4">
    <source>
        <dbReference type="Proteomes" id="UP001597304"/>
    </source>
</evidence>
<dbReference type="PANTHER" id="PTHR42928:SF5">
    <property type="entry name" value="BLR1237 PROTEIN"/>
    <property type="match status" value="1"/>
</dbReference>
<feature type="chain" id="PRO_5046047427" evidence="2">
    <location>
        <begin position="29"/>
        <end position="331"/>
    </location>
</feature>
<evidence type="ECO:0000313" key="3">
    <source>
        <dbReference type="EMBL" id="MFD1710311.1"/>
    </source>
</evidence>
<comment type="similarity">
    <text evidence="1">Belongs to the UPF0065 (bug) family.</text>
</comment>
<dbReference type="InterPro" id="IPR042100">
    <property type="entry name" value="Bug_dom1"/>
</dbReference>
<dbReference type="PIRSF" id="PIRSF017082">
    <property type="entry name" value="YflP"/>
    <property type="match status" value="1"/>
</dbReference>
<reference evidence="4" key="1">
    <citation type="journal article" date="2019" name="Int. J. Syst. Evol. Microbiol.">
        <title>The Global Catalogue of Microorganisms (GCM) 10K type strain sequencing project: providing services to taxonomists for standard genome sequencing and annotation.</title>
        <authorList>
            <consortium name="The Broad Institute Genomics Platform"/>
            <consortium name="The Broad Institute Genome Sequencing Center for Infectious Disease"/>
            <person name="Wu L."/>
            <person name="Ma J."/>
        </authorList>
    </citation>
    <scope>NUCLEOTIDE SEQUENCE [LARGE SCALE GENOMIC DNA]</scope>
    <source>
        <strain evidence="4">LMG 29247</strain>
    </source>
</reference>
<name>A0ABW4KSH8_9BURK</name>
<dbReference type="PANTHER" id="PTHR42928">
    <property type="entry name" value="TRICARBOXYLATE-BINDING PROTEIN"/>
    <property type="match status" value="1"/>
</dbReference>
<feature type="signal peptide" evidence="2">
    <location>
        <begin position="1"/>
        <end position="28"/>
    </location>
</feature>
<dbReference type="EMBL" id="JBHUEJ010000015">
    <property type="protein sequence ID" value="MFD1710311.1"/>
    <property type="molecule type" value="Genomic_DNA"/>
</dbReference>
<dbReference type="Gene3D" id="3.40.190.10">
    <property type="entry name" value="Periplasmic binding protein-like II"/>
    <property type="match status" value="1"/>
</dbReference>
<accession>A0ABW4KSH8</accession>
<evidence type="ECO:0000256" key="1">
    <source>
        <dbReference type="ARBA" id="ARBA00006987"/>
    </source>
</evidence>
<proteinExistence type="inferred from homology"/>
<dbReference type="Proteomes" id="UP001597304">
    <property type="component" value="Unassembled WGS sequence"/>
</dbReference>
<dbReference type="Pfam" id="PF03401">
    <property type="entry name" value="TctC"/>
    <property type="match status" value="1"/>
</dbReference>
<comment type="caution">
    <text evidence="3">The sequence shown here is derived from an EMBL/GenBank/DDBJ whole genome shotgun (WGS) entry which is preliminary data.</text>
</comment>